<organism evidence="2 3">
    <name type="scientific">Phyllosticta citricarpa</name>
    <dbReference type="NCBI Taxonomy" id="55181"/>
    <lineage>
        <taxon>Eukaryota</taxon>
        <taxon>Fungi</taxon>
        <taxon>Dikarya</taxon>
        <taxon>Ascomycota</taxon>
        <taxon>Pezizomycotina</taxon>
        <taxon>Dothideomycetes</taxon>
        <taxon>Dothideomycetes incertae sedis</taxon>
        <taxon>Botryosphaeriales</taxon>
        <taxon>Phyllostictaceae</taxon>
        <taxon>Phyllosticta</taxon>
    </lineage>
</organism>
<evidence type="ECO:0000256" key="1">
    <source>
        <dbReference type="SAM" id="MobiDB-lite"/>
    </source>
</evidence>
<feature type="region of interest" description="Disordered" evidence="1">
    <location>
        <begin position="145"/>
        <end position="193"/>
    </location>
</feature>
<feature type="compositionally biased region" description="Basic residues" evidence="1">
    <location>
        <begin position="172"/>
        <end position="187"/>
    </location>
</feature>
<name>A0ABR1MHQ9_9PEZI</name>
<dbReference type="EMBL" id="JBBPDW010000008">
    <property type="protein sequence ID" value="KAK7549956.1"/>
    <property type="molecule type" value="Genomic_DNA"/>
</dbReference>
<accession>A0ABR1MHQ9</accession>
<gene>
    <name evidence="2" type="ORF">IWX46DRAFT_522314</name>
</gene>
<sequence length="245" mass="27927">MPSILRHPLLPTIVHPKMATKRVVGFVQGEVTGVTRPANIAESWALYDFEMHARNCSSCRNSYAVHRSGKQLCDQGHSLAQAVAKCLYMRKDGEAYSTAEEDFQVVRVEIQPGYDEARSLLRAIERSIRHKRPFLSMDRTYPVAPRLPERPKHHHHKPQPAVVHMEAPAPSPRRRRVDGHGHSHGHGHSSAATLDINNSSAHHKRGTLYEADLAEQTRNHAKYNVQVREPSKRDVRERRHAGYYR</sequence>
<keyword evidence="3" id="KW-1185">Reference proteome</keyword>
<evidence type="ECO:0000313" key="2">
    <source>
        <dbReference type="EMBL" id="KAK7549956.1"/>
    </source>
</evidence>
<comment type="caution">
    <text evidence="2">The sequence shown here is derived from an EMBL/GenBank/DDBJ whole genome shotgun (WGS) entry which is preliminary data.</text>
</comment>
<evidence type="ECO:0000313" key="3">
    <source>
        <dbReference type="Proteomes" id="UP001365128"/>
    </source>
</evidence>
<proteinExistence type="predicted"/>
<feature type="region of interest" description="Disordered" evidence="1">
    <location>
        <begin position="220"/>
        <end position="245"/>
    </location>
</feature>
<reference evidence="2 3" key="1">
    <citation type="submission" date="2024-04" db="EMBL/GenBank/DDBJ databases">
        <title>Phyllosticta paracitricarpa is synonymous to the EU quarantine fungus P. citricarpa based on phylogenomic analyses.</title>
        <authorList>
            <consortium name="Lawrence Berkeley National Laboratory"/>
            <person name="Van Ingen-Buijs V.A."/>
            <person name="Van Westerhoven A.C."/>
            <person name="Haridas S."/>
            <person name="Skiadas P."/>
            <person name="Martin F."/>
            <person name="Groenewald J.Z."/>
            <person name="Crous P.W."/>
            <person name="Seidl M.F."/>
        </authorList>
    </citation>
    <scope>NUCLEOTIDE SEQUENCE [LARGE SCALE GENOMIC DNA]</scope>
    <source>
        <strain evidence="2 3">CBS 122670</strain>
    </source>
</reference>
<protein>
    <submittedName>
        <fullName evidence="2">Uncharacterized protein</fullName>
    </submittedName>
</protein>
<dbReference type="Proteomes" id="UP001365128">
    <property type="component" value="Unassembled WGS sequence"/>
</dbReference>